<organism evidence="2 3">
    <name type="scientific">Mycena metata</name>
    <dbReference type="NCBI Taxonomy" id="1033252"/>
    <lineage>
        <taxon>Eukaryota</taxon>
        <taxon>Fungi</taxon>
        <taxon>Dikarya</taxon>
        <taxon>Basidiomycota</taxon>
        <taxon>Agaricomycotina</taxon>
        <taxon>Agaricomycetes</taxon>
        <taxon>Agaricomycetidae</taxon>
        <taxon>Agaricales</taxon>
        <taxon>Marasmiineae</taxon>
        <taxon>Mycenaceae</taxon>
        <taxon>Mycena</taxon>
    </lineage>
</organism>
<proteinExistence type="predicted"/>
<keyword evidence="3" id="KW-1185">Reference proteome</keyword>
<dbReference type="InterPro" id="IPR022234">
    <property type="entry name" value="DUF3759"/>
</dbReference>
<feature type="compositionally biased region" description="Basic residues" evidence="1">
    <location>
        <begin position="91"/>
        <end position="108"/>
    </location>
</feature>
<dbReference type="Proteomes" id="UP001215598">
    <property type="component" value="Unassembled WGS sequence"/>
</dbReference>
<comment type="caution">
    <text evidence="2">The sequence shown here is derived from an EMBL/GenBank/DDBJ whole genome shotgun (WGS) entry which is preliminary data.</text>
</comment>
<dbReference type="Pfam" id="PF12585">
    <property type="entry name" value="DUF3759"/>
    <property type="match status" value="1"/>
</dbReference>
<evidence type="ECO:0000313" key="2">
    <source>
        <dbReference type="EMBL" id="KAJ7738134.1"/>
    </source>
</evidence>
<dbReference type="EMBL" id="JARKIB010000113">
    <property type="protein sequence ID" value="KAJ7738134.1"/>
    <property type="molecule type" value="Genomic_DNA"/>
</dbReference>
<gene>
    <name evidence="2" type="ORF">B0H16DRAFT_1570926</name>
</gene>
<accession>A0AAD7I9P8</accession>
<dbReference type="PANTHER" id="PTHR37450:SF1">
    <property type="entry name" value="CIPC PROTEIN"/>
    <property type="match status" value="1"/>
</dbReference>
<feature type="region of interest" description="Disordered" evidence="1">
    <location>
        <begin position="82"/>
        <end position="116"/>
    </location>
</feature>
<evidence type="ECO:0000256" key="1">
    <source>
        <dbReference type="SAM" id="MobiDB-lite"/>
    </source>
</evidence>
<protein>
    <submittedName>
        <fullName evidence="2">Uncharacterized protein</fullName>
    </submittedName>
</protein>
<feature type="region of interest" description="Disordered" evidence="1">
    <location>
        <begin position="1"/>
        <end position="25"/>
    </location>
</feature>
<sequence length="116" mass="12274">MSVLDKPDPTPQPQALDARGPKQFSASTCTSIQNELAAGAAAFAAAKEYEANCQANGKASGHAQAKEILAGIAGAIVDKNAQRKGAAAKKPAAKKPFHPRSLRRRSRQRLPERKNT</sequence>
<dbReference type="PANTHER" id="PTHR37450">
    <property type="entry name" value="CIPC PROTEIN"/>
    <property type="match status" value="1"/>
</dbReference>
<dbReference type="AlphaFoldDB" id="A0AAD7I9P8"/>
<evidence type="ECO:0000313" key="3">
    <source>
        <dbReference type="Proteomes" id="UP001215598"/>
    </source>
</evidence>
<reference evidence="2" key="1">
    <citation type="submission" date="2023-03" db="EMBL/GenBank/DDBJ databases">
        <title>Massive genome expansion in bonnet fungi (Mycena s.s.) driven by repeated elements and novel gene families across ecological guilds.</title>
        <authorList>
            <consortium name="Lawrence Berkeley National Laboratory"/>
            <person name="Harder C.B."/>
            <person name="Miyauchi S."/>
            <person name="Viragh M."/>
            <person name="Kuo A."/>
            <person name="Thoen E."/>
            <person name="Andreopoulos B."/>
            <person name="Lu D."/>
            <person name="Skrede I."/>
            <person name="Drula E."/>
            <person name="Henrissat B."/>
            <person name="Morin E."/>
            <person name="Kohler A."/>
            <person name="Barry K."/>
            <person name="LaButti K."/>
            <person name="Morin E."/>
            <person name="Salamov A."/>
            <person name="Lipzen A."/>
            <person name="Mereny Z."/>
            <person name="Hegedus B."/>
            <person name="Baldrian P."/>
            <person name="Stursova M."/>
            <person name="Weitz H."/>
            <person name="Taylor A."/>
            <person name="Grigoriev I.V."/>
            <person name="Nagy L.G."/>
            <person name="Martin F."/>
            <person name="Kauserud H."/>
        </authorList>
    </citation>
    <scope>NUCLEOTIDE SEQUENCE</scope>
    <source>
        <strain evidence="2">CBHHK182m</strain>
    </source>
</reference>
<name>A0AAD7I9P8_9AGAR</name>